<dbReference type="OrthoDB" id="428177at2759"/>
<dbReference type="AlphaFoldDB" id="A0A1C7MV31"/>
<name>A0A1C7MV31_GRIFR</name>
<evidence type="ECO:0000313" key="2">
    <source>
        <dbReference type="Proteomes" id="UP000092993"/>
    </source>
</evidence>
<evidence type="ECO:0000313" key="1">
    <source>
        <dbReference type="EMBL" id="OBZ78874.1"/>
    </source>
</evidence>
<dbReference type="EMBL" id="LUGG01000001">
    <property type="protein sequence ID" value="OBZ78874.1"/>
    <property type="molecule type" value="Genomic_DNA"/>
</dbReference>
<dbReference type="STRING" id="5627.A0A1C7MV31"/>
<protein>
    <submittedName>
        <fullName evidence="1">Uncharacterized protein</fullName>
    </submittedName>
</protein>
<keyword evidence="2" id="KW-1185">Reference proteome</keyword>
<reference evidence="1 2" key="1">
    <citation type="submission" date="2016-03" db="EMBL/GenBank/DDBJ databases">
        <title>Whole genome sequencing of Grifola frondosa 9006-11.</title>
        <authorList>
            <person name="Min B."/>
            <person name="Park H."/>
            <person name="Kim J.-G."/>
            <person name="Cho H."/>
            <person name="Oh Y.-L."/>
            <person name="Kong W.-S."/>
            <person name="Choi I.-G."/>
        </authorList>
    </citation>
    <scope>NUCLEOTIDE SEQUENCE [LARGE SCALE GENOMIC DNA]</scope>
    <source>
        <strain evidence="1 2">9006-11</strain>
    </source>
</reference>
<comment type="caution">
    <text evidence="1">The sequence shown here is derived from an EMBL/GenBank/DDBJ whole genome shotgun (WGS) entry which is preliminary data.</text>
</comment>
<gene>
    <name evidence="1" type="ORF">A0H81_00342</name>
</gene>
<organism evidence="1 2">
    <name type="scientific">Grifola frondosa</name>
    <name type="common">Maitake</name>
    <name type="synonym">Polyporus frondosus</name>
    <dbReference type="NCBI Taxonomy" id="5627"/>
    <lineage>
        <taxon>Eukaryota</taxon>
        <taxon>Fungi</taxon>
        <taxon>Dikarya</taxon>
        <taxon>Basidiomycota</taxon>
        <taxon>Agaricomycotina</taxon>
        <taxon>Agaricomycetes</taxon>
        <taxon>Polyporales</taxon>
        <taxon>Grifolaceae</taxon>
        <taxon>Grifola</taxon>
    </lineage>
</organism>
<accession>A0A1C7MV31</accession>
<proteinExistence type="predicted"/>
<sequence>MAIGVLVMTGGESFPTEFIQPDWLTCTALDVISVHAYDVGHLTTSALQPTIVRQATRFPTMPATRTFATLLARSRRRVYLGSTGKSFRMLILTMALIMKSGSARRREALCKTYRKMPMVLPQHLISHLSCCEIGFQTGTMLYKGFYQLVKEPNNSQLS</sequence>
<dbReference type="Proteomes" id="UP000092993">
    <property type="component" value="Unassembled WGS sequence"/>
</dbReference>